<evidence type="ECO:0000313" key="2">
    <source>
        <dbReference type="Proteomes" id="UP001470230"/>
    </source>
</evidence>
<reference evidence="1 2" key="1">
    <citation type="submission" date="2024-04" db="EMBL/GenBank/DDBJ databases">
        <title>Tritrichomonas musculus Genome.</title>
        <authorList>
            <person name="Alves-Ferreira E."/>
            <person name="Grigg M."/>
            <person name="Lorenzi H."/>
            <person name="Galac M."/>
        </authorList>
    </citation>
    <scope>NUCLEOTIDE SEQUENCE [LARGE SCALE GENOMIC DNA]</scope>
    <source>
        <strain evidence="1 2">EAF2021</strain>
    </source>
</reference>
<dbReference type="EMBL" id="JAPFFF010000009">
    <property type="protein sequence ID" value="KAK8882529.1"/>
    <property type="molecule type" value="Genomic_DNA"/>
</dbReference>
<keyword evidence="2" id="KW-1185">Reference proteome</keyword>
<organism evidence="1 2">
    <name type="scientific">Tritrichomonas musculus</name>
    <dbReference type="NCBI Taxonomy" id="1915356"/>
    <lineage>
        <taxon>Eukaryota</taxon>
        <taxon>Metamonada</taxon>
        <taxon>Parabasalia</taxon>
        <taxon>Tritrichomonadida</taxon>
        <taxon>Tritrichomonadidae</taxon>
        <taxon>Tritrichomonas</taxon>
    </lineage>
</organism>
<accession>A0ABR2JUI0</accession>
<sequence length="1311" mass="152890">MKPKSSLTAIKGKFGQPILFNSFNCEEKGIEVFNQKDYIQFTSKLGIFIIRFQNNHLFFYSTKNDQDSFMYDQDLPSDLLIAVPQQTDIPYCFIVLDDRVYRIDGHDRKTQVYHSFFFKILSLHANKDYLFVGTNINCLERIDDDLHHFFIFNFAKESILAISSYKDIVCIVSSRSYLIAIDQKTLRESIKIPLTFTILDDVQIKVGEINGLYCAAILTDSKIHLISFTDHPFYYTYQSWIPADSVISYDIFNNSVVIVQKSKCDYNEYSDNFSQISVYPRFSSEPQFEWDITKEIEFICQIDIQPSQRSKLIRDRLNHISSIFGYKPSFDIDLNYSKIIQSSSLRNVFSDFDGNLWATSYNSLLYCVPMDEDMALFRGMLNFGYDYAAECSEDSSNDEIINFIYGHMISLQELQEIFQTTPPIDDISIFVNDYENKKEIIDKLNQYLLDRAEEGEKPPEIGAIAQNVYDKMSSYMHSDIDFVINHDQDQTKSLLYQIADDFYNENEEESRKIAEMYSRNLKSINKYINSYEEIDDQKYKIIHQSWNADAKPFWASVVIGKTYQSMKFYISLFIASYLHKSLILAGQKKTHYQYSKLMSKLEQIICSLASIYQISLNSHISFQLYPLKFNFEHFIYPLFTQFSYFLNSTDFLLDFIDKNSDDILNKIEAFVKLHKHSIIRLASLCENNNSSGEYTELLKKLNEIITSFENINISKSLGEKIKEVDLIDDKIAQIYNLSYEPIDELEAIKDTLSNINRDDFSNRLKEILNYSSNMKKSGHNLVISMIHLINGNTILFFKYFRRFKFYGIDIPDLFYKFVFNQTNKSDPQTFVSFVNEQFQELMFDVNSNSNYQSRLDLKIMFYEPFFKNSIRNKDYESAFNALMGFFSFQKPSAAHIKSLEYLIKSMKDNNCIDQFTNFPFGINRTKILNVMSSGSPSLLFLASSLYYRIGEYSKCGNVLLKYINSILHKTDSSLSELKKAKSAVILILSLMKNHNAYIRNSTTMCLLDQSYINTIRGKIELEILKRRGRDGSNYTPKEAATVFNNMELNSSDFIKIYNSCSISKTIYNIHIFKFIENLKDELSLQLFLYNTFDQNLSSPKNKFSGIWFHIIFAQHNFQCMSACIQTFLFNQKRKAEYNEPKIDRGQTGAQAYSIYYQYDAKKQSEIYMQTLKHYIACASMIGEIILVDEIEKDNIKKIRPIFPTLPSAEITRKFLPLLMIYCFNYLKCEINQKLISEGIVWDFDGAKDAYQYSVIISCPRGKLDVRIKGLDKVISIEKNDEFIAIERLSLNDLEIEGKDNNTWVVLAKKII</sequence>
<name>A0ABR2JUI0_9EUKA</name>
<comment type="caution">
    <text evidence="1">The sequence shown here is derived from an EMBL/GenBank/DDBJ whole genome shotgun (WGS) entry which is preliminary data.</text>
</comment>
<protein>
    <submittedName>
        <fullName evidence="1">Uncharacterized protein</fullName>
    </submittedName>
</protein>
<gene>
    <name evidence="1" type="ORF">M9Y10_045171</name>
</gene>
<evidence type="ECO:0000313" key="1">
    <source>
        <dbReference type="EMBL" id="KAK8882529.1"/>
    </source>
</evidence>
<proteinExistence type="predicted"/>
<dbReference type="Proteomes" id="UP001470230">
    <property type="component" value="Unassembled WGS sequence"/>
</dbReference>